<keyword evidence="8 14" id="KW-0067">ATP-binding</keyword>
<keyword evidence="18" id="KW-1185">Reference proteome</keyword>
<evidence type="ECO:0000256" key="15">
    <source>
        <dbReference type="SAM" id="Coils"/>
    </source>
</evidence>
<dbReference type="SUPFAM" id="SSF55186">
    <property type="entry name" value="ThrRS/AlaRS common domain"/>
    <property type="match status" value="1"/>
</dbReference>
<gene>
    <name evidence="14" type="primary">alaS</name>
    <name evidence="17" type="ORF">CLV38_10286</name>
</gene>
<organism evidence="17 18">
    <name type="scientific">Alkalibacterium olivapovliticus</name>
    <dbReference type="NCBI Taxonomy" id="99907"/>
    <lineage>
        <taxon>Bacteria</taxon>
        <taxon>Bacillati</taxon>
        <taxon>Bacillota</taxon>
        <taxon>Bacilli</taxon>
        <taxon>Lactobacillales</taxon>
        <taxon>Carnobacteriaceae</taxon>
        <taxon>Alkalibacterium</taxon>
    </lineage>
</organism>
<protein>
    <recommendedName>
        <fullName evidence="14">Alanine--tRNA ligase</fullName>
        <ecNumber evidence="14">6.1.1.7</ecNumber>
    </recommendedName>
    <alternativeName>
        <fullName evidence="14">Alanyl-tRNA synthetase</fullName>
        <shortName evidence="14">AlaRS</shortName>
    </alternativeName>
</protein>
<evidence type="ECO:0000256" key="10">
    <source>
        <dbReference type="ARBA" id="ARBA00022917"/>
    </source>
</evidence>
<dbReference type="InterPro" id="IPR045864">
    <property type="entry name" value="aa-tRNA-synth_II/BPL/LPL"/>
</dbReference>
<evidence type="ECO:0000256" key="7">
    <source>
        <dbReference type="ARBA" id="ARBA00022833"/>
    </source>
</evidence>
<comment type="function">
    <text evidence="12 14">Catalyzes the attachment of alanine to tRNA(Ala) in a two-step reaction: alanine is first activated by ATP to form Ala-AMP and then transferred to the acceptor end of tRNA(Ala). Also edits incorrectly charged Ser-tRNA(Ala) and Gly-tRNA(Ala) via its editing domain.</text>
</comment>
<evidence type="ECO:0000256" key="5">
    <source>
        <dbReference type="ARBA" id="ARBA00022723"/>
    </source>
</evidence>
<dbReference type="SUPFAM" id="SSF50447">
    <property type="entry name" value="Translation proteins"/>
    <property type="match status" value="1"/>
</dbReference>
<dbReference type="InterPro" id="IPR009000">
    <property type="entry name" value="Transl_B-barrel_sf"/>
</dbReference>
<evidence type="ECO:0000256" key="11">
    <source>
        <dbReference type="ARBA" id="ARBA00023146"/>
    </source>
</evidence>
<evidence type="ECO:0000256" key="6">
    <source>
        <dbReference type="ARBA" id="ARBA00022741"/>
    </source>
</evidence>
<dbReference type="GO" id="GO:0000049">
    <property type="term" value="F:tRNA binding"/>
    <property type="evidence" value="ECO:0007669"/>
    <property type="project" value="UniProtKB-KW"/>
</dbReference>
<comment type="subcellular location">
    <subcellularLocation>
        <location evidence="14">Cytoplasm</location>
    </subcellularLocation>
</comment>
<dbReference type="GO" id="GO:0002161">
    <property type="term" value="F:aminoacyl-tRNA deacylase activity"/>
    <property type="evidence" value="ECO:0007669"/>
    <property type="project" value="TreeGrafter"/>
</dbReference>
<keyword evidence="15" id="KW-0175">Coiled coil</keyword>
<evidence type="ECO:0000313" key="17">
    <source>
        <dbReference type="EMBL" id="PRY83902.1"/>
    </source>
</evidence>
<dbReference type="SUPFAM" id="SSF101353">
    <property type="entry name" value="Putative anticodon-binding domain of alanyl-tRNA synthetase (AlaRS)"/>
    <property type="match status" value="1"/>
</dbReference>
<comment type="similarity">
    <text evidence="1 14">Belongs to the class-II aminoacyl-tRNA synthetase family.</text>
</comment>
<dbReference type="PANTHER" id="PTHR11777:SF9">
    <property type="entry name" value="ALANINE--TRNA LIGASE, CYTOPLASMIC"/>
    <property type="match status" value="1"/>
</dbReference>
<keyword evidence="7 14" id="KW-0862">Zinc</keyword>
<dbReference type="FunFam" id="3.10.310.40:FF:000001">
    <property type="entry name" value="Alanine--tRNA ligase"/>
    <property type="match status" value="1"/>
</dbReference>
<keyword evidence="11 14" id="KW-0030">Aminoacyl-tRNA synthetase</keyword>
<evidence type="ECO:0000256" key="2">
    <source>
        <dbReference type="ARBA" id="ARBA00022490"/>
    </source>
</evidence>
<dbReference type="Gene3D" id="6.10.250.550">
    <property type="match status" value="1"/>
</dbReference>
<keyword evidence="6 14" id="KW-0547">Nucleotide-binding</keyword>
<dbReference type="CDD" id="cd00673">
    <property type="entry name" value="AlaRS_core"/>
    <property type="match status" value="1"/>
</dbReference>
<feature type="coiled-coil region" evidence="15">
    <location>
        <begin position="416"/>
        <end position="443"/>
    </location>
</feature>
<dbReference type="PANTHER" id="PTHR11777">
    <property type="entry name" value="ALANYL-TRNA SYNTHETASE"/>
    <property type="match status" value="1"/>
</dbReference>
<dbReference type="Pfam" id="PF07973">
    <property type="entry name" value="tRNA_SAD"/>
    <property type="match status" value="1"/>
</dbReference>
<dbReference type="Gene3D" id="3.30.54.20">
    <property type="match status" value="1"/>
</dbReference>
<dbReference type="FunFam" id="3.30.980.10:FF:000004">
    <property type="entry name" value="Alanine--tRNA ligase, cytoplasmic"/>
    <property type="match status" value="1"/>
</dbReference>
<feature type="binding site" evidence="14">
    <location>
        <position position="571"/>
    </location>
    <ligand>
        <name>Zn(2+)</name>
        <dbReference type="ChEBI" id="CHEBI:29105"/>
    </ligand>
</feature>
<keyword evidence="5 14" id="KW-0479">Metal-binding</keyword>
<dbReference type="InterPro" id="IPR003156">
    <property type="entry name" value="DHHA1_dom"/>
</dbReference>
<evidence type="ECO:0000256" key="12">
    <source>
        <dbReference type="ARBA" id="ARBA00024779"/>
    </source>
</evidence>
<dbReference type="InterPro" id="IPR012947">
    <property type="entry name" value="tRNA_SAD"/>
</dbReference>
<keyword evidence="4 14" id="KW-0436">Ligase</keyword>
<dbReference type="InterPro" id="IPR018165">
    <property type="entry name" value="Ala-tRNA-synth_IIc_core"/>
</dbReference>
<evidence type="ECO:0000256" key="9">
    <source>
        <dbReference type="ARBA" id="ARBA00022884"/>
    </source>
</evidence>
<dbReference type="Gene3D" id="3.30.980.10">
    <property type="entry name" value="Threonyl-trna Synthetase, Chain A, domain 2"/>
    <property type="match status" value="1"/>
</dbReference>
<dbReference type="SMART" id="SM00863">
    <property type="entry name" value="tRNA_SAD"/>
    <property type="match status" value="1"/>
</dbReference>
<comment type="cofactor">
    <cofactor evidence="14">
        <name>Zn(2+)</name>
        <dbReference type="ChEBI" id="CHEBI:29105"/>
    </cofactor>
    <text evidence="14">Binds 1 zinc ion per subunit.</text>
</comment>
<feature type="binding site" evidence="14">
    <location>
        <position position="677"/>
    </location>
    <ligand>
        <name>Zn(2+)</name>
        <dbReference type="ChEBI" id="CHEBI:29105"/>
    </ligand>
</feature>
<dbReference type="NCBIfam" id="TIGR00344">
    <property type="entry name" value="alaS"/>
    <property type="match status" value="1"/>
</dbReference>
<dbReference type="InterPro" id="IPR018164">
    <property type="entry name" value="Ala-tRNA-synth_IIc_N"/>
</dbReference>
<dbReference type="GO" id="GO:0005524">
    <property type="term" value="F:ATP binding"/>
    <property type="evidence" value="ECO:0007669"/>
    <property type="project" value="UniProtKB-UniRule"/>
</dbReference>
<evidence type="ECO:0000256" key="13">
    <source>
        <dbReference type="ARBA" id="ARBA00048300"/>
    </source>
</evidence>
<dbReference type="GO" id="GO:0005829">
    <property type="term" value="C:cytosol"/>
    <property type="evidence" value="ECO:0007669"/>
    <property type="project" value="TreeGrafter"/>
</dbReference>
<reference evidence="17 18" key="1">
    <citation type="submission" date="2018-03" db="EMBL/GenBank/DDBJ databases">
        <title>Genomic Encyclopedia of Archaeal and Bacterial Type Strains, Phase II (KMG-II): from individual species to whole genera.</title>
        <authorList>
            <person name="Goeker M."/>
        </authorList>
    </citation>
    <scope>NUCLEOTIDE SEQUENCE [LARGE SCALE GENOMIC DNA]</scope>
    <source>
        <strain evidence="17 18">DSM 13175</strain>
    </source>
</reference>
<keyword evidence="9 14" id="KW-0694">RNA-binding</keyword>
<keyword evidence="2 14" id="KW-0963">Cytoplasm</keyword>
<dbReference type="FunFam" id="3.30.54.20:FF:000001">
    <property type="entry name" value="Alanine--tRNA ligase"/>
    <property type="match status" value="1"/>
</dbReference>
<dbReference type="GO" id="GO:0004813">
    <property type="term" value="F:alanine-tRNA ligase activity"/>
    <property type="evidence" value="ECO:0007669"/>
    <property type="project" value="UniProtKB-UniRule"/>
</dbReference>
<dbReference type="Gene3D" id="3.10.310.40">
    <property type="match status" value="1"/>
</dbReference>
<keyword evidence="3 14" id="KW-0820">tRNA-binding</keyword>
<dbReference type="GO" id="GO:0016740">
    <property type="term" value="F:transferase activity"/>
    <property type="evidence" value="ECO:0007669"/>
    <property type="project" value="UniProtKB-ARBA"/>
</dbReference>
<dbReference type="GO" id="GO:0008270">
    <property type="term" value="F:zinc ion binding"/>
    <property type="evidence" value="ECO:0007669"/>
    <property type="project" value="UniProtKB-UniRule"/>
</dbReference>
<dbReference type="SUPFAM" id="SSF55681">
    <property type="entry name" value="Class II aaRS and biotin synthetases"/>
    <property type="match status" value="1"/>
</dbReference>
<accession>A0A2T0WB29</accession>
<dbReference type="EMBL" id="PVTO01000002">
    <property type="protein sequence ID" value="PRY83902.1"/>
    <property type="molecule type" value="Genomic_DNA"/>
</dbReference>
<dbReference type="Pfam" id="PF01411">
    <property type="entry name" value="tRNA-synt_2c"/>
    <property type="match status" value="1"/>
</dbReference>
<sequence>MKKMKQLSSTELRQLFLDFFEEKGHKVERSASLVPVEDPSLLWVNSGVATMKKYFDGTVKPANPRIASSQKSIRTNDIENVGVTARHHTLFEMLGNFSIGDYFKTEGIVWAWEFLTSPDWMDLDPEKLYVTVYPDDEEAYTIWKEEVGLEASHIVKEEGNFWDIGEGPCGPNSEIFYDRGESFNDLPEGHEENYPGGENERWLEIWNLVFSQFNHKPNNVYDPLPNKNIDTGMGLERMLSILQDAPTNFETDLFLPIIEKVEKLSGIKYGETVENKVSFKVIADHVRALAFAISDGALPSNEGRGYVLRRLLRRSVMHGRRLSIEKPFLTECIPVVADIMEEHYPEVKQNSEFISKVILNEEERFLETLAAGLERVNEIIADAKDKKQSTLSGKDVFQLYDTFGFPIELTEEVVSEENLTIDYKEFEEEMAKQRDRARAARQSEGSMAVQSSLLSDLTVQSEFTGYTKDETVSTLVKIIKEESFVETVNSGDNVKLLFEESPFYPEKGGQVGDSGLILDNDSNVLAEVNTVKSGPEGQPVHIVTVRKELTADQDYTLVIDKKRRRLIERNHTATHLLHQALKDVLGDHAKQAGSLVEENHLRFDFTHFGQVTEDELAEMERIVNQKIQENYVVETVETTLAKAKELGAMALFGEKYGEHVRLVMIGNYSKELCGGTHVKATAEIGMFKITSEAGIGAGTRRITALTSEGAYQWMEEQLRILNDASKLMKVQSPKEVPSRIKLLQKELKESNQVNESLHAKLANAQADEVFTNVKTVDSVSFIAEEIKAKDMNQLRQLADKWKQEDYSDVLVLGLKDDEKVNLIVSMNQTAVKKGLKSGDLIKHISPFVNGGGGGRPDFAQAGGKKPEGLKDALSAVTDWIEQKNS</sequence>
<dbReference type="Gene3D" id="2.40.30.130">
    <property type="match status" value="1"/>
</dbReference>
<evidence type="ECO:0000256" key="4">
    <source>
        <dbReference type="ARBA" id="ARBA00022598"/>
    </source>
</evidence>
<evidence type="ECO:0000256" key="1">
    <source>
        <dbReference type="ARBA" id="ARBA00008226"/>
    </source>
</evidence>
<dbReference type="HAMAP" id="MF_00036_B">
    <property type="entry name" value="Ala_tRNA_synth_B"/>
    <property type="match status" value="1"/>
</dbReference>
<dbReference type="InterPro" id="IPR018162">
    <property type="entry name" value="Ala-tRNA-ligase_IIc_anticod-bd"/>
</dbReference>
<dbReference type="EC" id="6.1.1.7" evidence="14"/>
<feature type="domain" description="Alanyl-transfer RNA synthetases family profile" evidence="16">
    <location>
        <begin position="7"/>
        <end position="716"/>
    </location>
</feature>
<dbReference type="GO" id="GO:0006419">
    <property type="term" value="P:alanyl-tRNA aminoacylation"/>
    <property type="evidence" value="ECO:0007669"/>
    <property type="project" value="UniProtKB-UniRule"/>
</dbReference>
<evidence type="ECO:0000256" key="8">
    <source>
        <dbReference type="ARBA" id="ARBA00022840"/>
    </source>
</evidence>
<dbReference type="Pfam" id="PF02272">
    <property type="entry name" value="DHHA1"/>
    <property type="match status" value="1"/>
</dbReference>
<dbReference type="FunFam" id="3.30.930.10:FF:000046">
    <property type="entry name" value="Alanine--tRNA ligase"/>
    <property type="match status" value="1"/>
</dbReference>
<evidence type="ECO:0000313" key="18">
    <source>
        <dbReference type="Proteomes" id="UP000238205"/>
    </source>
</evidence>
<dbReference type="GO" id="GO:0140096">
    <property type="term" value="F:catalytic activity, acting on a protein"/>
    <property type="evidence" value="ECO:0007669"/>
    <property type="project" value="UniProtKB-ARBA"/>
</dbReference>
<comment type="caution">
    <text evidence="17">The sequence shown here is derived from an EMBL/GenBank/DDBJ whole genome shotgun (WGS) entry which is preliminary data.</text>
</comment>
<name>A0A2T0WB29_9LACT</name>
<evidence type="ECO:0000259" key="16">
    <source>
        <dbReference type="PROSITE" id="PS50860"/>
    </source>
</evidence>
<dbReference type="InterPro" id="IPR002318">
    <property type="entry name" value="Ala-tRNA-lgiase_IIc"/>
</dbReference>
<dbReference type="AlphaFoldDB" id="A0A2T0WB29"/>
<proteinExistence type="inferred from homology"/>
<dbReference type="Gene3D" id="3.30.930.10">
    <property type="entry name" value="Bira Bifunctional Protein, Domain 2"/>
    <property type="match status" value="1"/>
</dbReference>
<dbReference type="Proteomes" id="UP000238205">
    <property type="component" value="Unassembled WGS sequence"/>
</dbReference>
<evidence type="ECO:0000256" key="14">
    <source>
        <dbReference type="HAMAP-Rule" id="MF_00036"/>
    </source>
</evidence>
<comment type="catalytic activity">
    <reaction evidence="13 14">
        <text>tRNA(Ala) + L-alanine + ATP = L-alanyl-tRNA(Ala) + AMP + diphosphate</text>
        <dbReference type="Rhea" id="RHEA:12540"/>
        <dbReference type="Rhea" id="RHEA-COMP:9657"/>
        <dbReference type="Rhea" id="RHEA-COMP:9923"/>
        <dbReference type="ChEBI" id="CHEBI:30616"/>
        <dbReference type="ChEBI" id="CHEBI:33019"/>
        <dbReference type="ChEBI" id="CHEBI:57972"/>
        <dbReference type="ChEBI" id="CHEBI:78442"/>
        <dbReference type="ChEBI" id="CHEBI:78497"/>
        <dbReference type="ChEBI" id="CHEBI:456215"/>
        <dbReference type="EC" id="6.1.1.7"/>
    </reaction>
</comment>
<feature type="binding site" evidence="14">
    <location>
        <position position="673"/>
    </location>
    <ligand>
        <name>Zn(2+)</name>
        <dbReference type="ChEBI" id="CHEBI:29105"/>
    </ligand>
</feature>
<keyword evidence="10 14" id="KW-0648">Protein biosynthesis</keyword>
<feature type="binding site" evidence="14">
    <location>
        <position position="575"/>
    </location>
    <ligand>
        <name>Zn(2+)</name>
        <dbReference type="ChEBI" id="CHEBI:29105"/>
    </ligand>
</feature>
<dbReference type="PROSITE" id="PS50860">
    <property type="entry name" value="AA_TRNA_LIGASE_II_ALA"/>
    <property type="match status" value="1"/>
</dbReference>
<feature type="coiled-coil region" evidence="15">
    <location>
        <begin position="740"/>
        <end position="767"/>
    </location>
</feature>
<comment type="domain">
    <text evidence="14">Consists of three domains; the N-terminal catalytic domain, the editing domain and the C-terminal C-Ala domain. The editing domain removes incorrectly charged amino acids, while the C-Ala domain, along with tRNA(Ala), serves as a bridge to cooperatively bring together the editing and aminoacylation centers thus stimulating deacylation of misacylated tRNAs.</text>
</comment>
<dbReference type="InterPro" id="IPR018163">
    <property type="entry name" value="Thr/Ala-tRNA-synth_IIc_edit"/>
</dbReference>
<dbReference type="InterPro" id="IPR023033">
    <property type="entry name" value="Ala_tRNA_ligase_euk/bac"/>
</dbReference>
<dbReference type="PRINTS" id="PR00980">
    <property type="entry name" value="TRNASYNTHALA"/>
</dbReference>
<dbReference type="InterPro" id="IPR050058">
    <property type="entry name" value="Ala-tRNA_ligase"/>
</dbReference>
<evidence type="ECO:0000256" key="3">
    <source>
        <dbReference type="ARBA" id="ARBA00022555"/>
    </source>
</evidence>